<proteinExistence type="predicted"/>
<gene>
    <name evidence="2" type="ORF">IQ10_00723</name>
</gene>
<accession>A0A562QQH9</accession>
<name>A0A562QQH9_9BACI</name>
<dbReference type="OrthoDB" id="573482at2"/>
<evidence type="ECO:0000259" key="1">
    <source>
        <dbReference type="Pfam" id="PF02915"/>
    </source>
</evidence>
<dbReference type="Gene3D" id="1.20.5.420">
    <property type="entry name" value="Immunoglobulin FC, subunit C"/>
    <property type="match status" value="1"/>
</dbReference>
<dbReference type="InterPro" id="IPR003251">
    <property type="entry name" value="Rr_diiron-bd_dom"/>
</dbReference>
<keyword evidence="3" id="KW-1185">Reference proteome</keyword>
<dbReference type="SUPFAM" id="SSF47240">
    <property type="entry name" value="Ferritin-like"/>
    <property type="match status" value="1"/>
</dbReference>
<dbReference type="Gene3D" id="6.10.140.1960">
    <property type="match status" value="1"/>
</dbReference>
<dbReference type="Pfam" id="PF02915">
    <property type="entry name" value="Rubrerythrin"/>
    <property type="match status" value="1"/>
</dbReference>
<dbReference type="CDD" id="cd00657">
    <property type="entry name" value="Ferritin_like"/>
    <property type="match status" value="1"/>
</dbReference>
<organism evidence="2 3">
    <name type="scientific">Halalkalibacter nanhaiisediminis</name>
    <dbReference type="NCBI Taxonomy" id="688079"/>
    <lineage>
        <taxon>Bacteria</taxon>
        <taxon>Bacillati</taxon>
        <taxon>Bacillota</taxon>
        <taxon>Bacilli</taxon>
        <taxon>Bacillales</taxon>
        <taxon>Bacillaceae</taxon>
        <taxon>Halalkalibacter</taxon>
    </lineage>
</organism>
<reference evidence="2 3" key="1">
    <citation type="journal article" date="2015" name="Stand. Genomic Sci.">
        <title>Genomic Encyclopedia of Bacterial and Archaeal Type Strains, Phase III: the genomes of soil and plant-associated and newly described type strains.</title>
        <authorList>
            <person name="Whitman W.B."/>
            <person name="Woyke T."/>
            <person name="Klenk H.P."/>
            <person name="Zhou Y."/>
            <person name="Lilburn T.G."/>
            <person name="Beck B.J."/>
            <person name="De Vos P."/>
            <person name="Vandamme P."/>
            <person name="Eisen J.A."/>
            <person name="Garrity G."/>
            <person name="Hugenholtz P."/>
            <person name="Kyrpides N.C."/>
        </authorList>
    </citation>
    <scope>NUCLEOTIDE SEQUENCE [LARGE SCALE GENOMIC DNA]</scope>
    <source>
        <strain evidence="2 3">CGMCC 1.10116</strain>
    </source>
</reference>
<feature type="domain" description="Rubrerythrin diiron-binding" evidence="1">
    <location>
        <begin position="93"/>
        <end position="140"/>
    </location>
</feature>
<dbReference type="InterPro" id="IPR009078">
    <property type="entry name" value="Ferritin-like_SF"/>
</dbReference>
<comment type="caution">
    <text evidence="2">The sequence shown here is derived from an EMBL/GenBank/DDBJ whole genome shotgun (WGS) entry which is preliminary data.</text>
</comment>
<dbReference type="GO" id="GO:0046872">
    <property type="term" value="F:metal ion binding"/>
    <property type="evidence" value="ECO:0007669"/>
    <property type="project" value="InterPro"/>
</dbReference>
<evidence type="ECO:0000313" key="2">
    <source>
        <dbReference type="EMBL" id="TWI59012.1"/>
    </source>
</evidence>
<protein>
    <submittedName>
        <fullName evidence="2">Rubrerythrin</fullName>
    </submittedName>
</protein>
<dbReference type="GO" id="GO:0016491">
    <property type="term" value="F:oxidoreductase activity"/>
    <property type="evidence" value="ECO:0007669"/>
    <property type="project" value="InterPro"/>
</dbReference>
<dbReference type="RefSeq" id="WP_144449107.1">
    <property type="nucleotide sequence ID" value="NZ_VLKZ01000002.1"/>
</dbReference>
<dbReference type="EMBL" id="VLKZ01000002">
    <property type="protein sequence ID" value="TWI59012.1"/>
    <property type="molecule type" value="Genomic_DNA"/>
</dbReference>
<sequence length="143" mass="16834">MQYYDYYVRPENTIIQDIIKAINGEYSAIACYEQLARMAQTQVARNQIMEIRNDEIRHYHEFSRIYTSLTGSQPTPQITEECAPDFNSGSLASFKDEQETVDFYLEIADKTTDPTIQQSFRRAAADEQNHAVWFLFFLTQYRF</sequence>
<dbReference type="AlphaFoldDB" id="A0A562QQH9"/>
<evidence type="ECO:0000313" key="3">
    <source>
        <dbReference type="Proteomes" id="UP000315711"/>
    </source>
</evidence>
<dbReference type="Proteomes" id="UP000315711">
    <property type="component" value="Unassembled WGS sequence"/>
</dbReference>